<dbReference type="GeneTree" id="ENSGT00950000183124"/>
<evidence type="ECO:0000256" key="6">
    <source>
        <dbReference type="PIRSR" id="PIRSR620443-51"/>
    </source>
</evidence>
<accession>Q7SX60</accession>
<comment type="function">
    <text evidence="7">Immune regulatory cytokine.</text>
</comment>
<dbReference type="PANTHER" id="PTHR48482:SF3">
    <property type="entry name" value="INTERLEUKIN-19"/>
    <property type="match status" value="1"/>
</dbReference>
<keyword evidence="5 7" id="KW-0732">Signal</keyword>
<reference evidence="9" key="3">
    <citation type="submission" date="2025-05" db="UniProtKB">
        <authorList>
            <consortium name="Ensembl"/>
        </authorList>
    </citation>
    <scope>IDENTIFICATION</scope>
</reference>
<protein>
    <recommendedName>
        <fullName evidence="7">Interleukin family protein</fullName>
    </recommendedName>
</protein>
<dbReference type="EMBL" id="AY294558">
    <property type="protein sequence ID" value="AAP57416.1"/>
    <property type="molecule type" value="mRNA"/>
</dbReference>
<dbReference type="HOGENOM" id="CLU_098690_0_0_1"/>
<keyword evidence="6" id="KW-1015">Disulfide bond</keyword>
<feature type="disulfide bond" evidence="6">
    <location>
        <begin position="77"/>
        <end position="127"/>
    </location>
</feature>
<reference evidence="10" key="2">
    <citation type="journal article" date="2004" name="Nature">
        <title>Genome duplication in the teleost fish Tetraodon nigroviridis reveals the early vertebrate proto-karyotype.</title>
        <authorList>
            <person name="Jaillon O."/>
            <person name="Aury J.-M."/>
            <person name="Brunet F."/>
            <person name="Petit J.-L."/>
            <person name="Stange-Thomann N."/>
            <person name="Mauceli E."/>
            <person name="Bouneau L."/>
            <person name="Fischer C."/>
            <person name="Ozouf-Costaz C."/>
            <person name="Bernot A."/>
            <person name="Nicaud S."/>
            <person name="Jaffe D."/>
            <person name="Fisher S."/>
            <person name="Lutfalla G."/>
            <person name="Dossat C."/>
            <person name="Segurens B."/>
            <person name="Dasilva C."/>
            <person name="Salanoubat M."/>
            <person name="Levy M."/>
            <person name="Boudet N."/>
            <person name="Castellano S."/>
            <person name="Anthouard V."/>
            <person name="Jubin C."/>
            <person name="Castelli V."/>
            <person name="Katinka M."/>
            <person name="Vacherie B."/>
            <person name="Biemont C."/>
            <person name="Skalli Z."/>
            <person name="Cattolico L."/>
            <person name="Poulain J."/>
            <person name="De Berardinis V."/>
            <person name="Cruaud C."/>
            <person name="Duprat S."/>
            <person name="Brottier P."/>
            <person name="Coutanceau J.-P."/>
            <person name="Gouzy J."/>
            <person name="Parra G."/>
            <person name="Lardier G."/>
            <person name="Chapple C."/>
            <person name="McKernan K.J."/>
            <person name="McEwan P."/>
            <person name="Bosak S."/>
            <person name="Kellis M."/>
            <person name="Volff J.-N."/>
            <person name="Guigo R."/>
            <person name="Zody M.C."/>
            <person name="Mesirov J."/>
            <person name="Lindblad-Toh K."/>
            <person name="Birren B."/>
            <person name="Nusbaum C."/>
            <person name="Kahn D."/>
            <person name="Robinson-Rechavi M."/>
            <person name="Laudet V."/>
            <person name="Schachter V."/>
            <person name="Quetier F."/>
            <person name="Saurin W."/>
            <person name="Scarpelli C."/>
            <person name="Wincker P."/>
            <person name="Lander E.S."/>
            <person name="Weissenbach J."/>
            <person name="Roest Crollius H."/>
        </authorList>
    </citation>
    <scope>NUCLEOTIDE SEQUENCE [LARGE SCALE GENOMIC DNA]</scope>
</reference>
<dbReference type="Proteomes" id="UP000007303">
    <property type="component" value="Unassembled WGS sequence"/>
</dbReference>
<keyword evidence="4 7" id="KW-0964">Secreted</keyword>
<dbReference type="STRING" id="99883.ENSTNIP00000001019"/>
<dbReference type="Ensembl" id="ENSTNIT00000000920.1">
    <property type="protein sequence ID" value="ENSTNIP00000001019.1"/>
    <property type="gene ID" value="ENSTNIG00000000268.1"/>
</dbReference>
<evidence type="ECO:0000313" key="9">
    <source>
        <dbReference type="Ensembl" id="ENSTNIP00000001019.1"/>
    </source>
</evidence>
<dbReference type="Pfam" id="PF00726">
    <property type="entry name" value="IL10"/>
    <property type="match status" value="1"/>
</dbReference>
<evidence type="ECO:0000256" key="3">
    <source>
        <dbReference type="ARBA" id="ARBA00022514"/>
    </source>
</evidence>
<comment type="similarity">
    <text evidence="2 7">Belongs to the IL-10 family.</text>
</comment>
<dbReference type="SUPFAM" id="SSF47266">
    <property type="entry name" value="4-helical cytokines"/>
    <property type="match status" value="1"/>
</dbReference>
<dbReference type="AlphaFoldDB" id="Q7SX60"/>
<feature type="chain" id="PRO_5014106944" description="Interleukin family protein" evidence="7">
    <location>
        <begin position="24"/>
        <end position="175"/>
    </location>
</feature>
<dbReference type="EMBL" id="AY294557">
    <property type="protein sequence ID" value="AAP57414.1"/>
    <property type="molecule type" value="Genomic_DNA"/>
</dbReference>
<dbReference type="GO" id="GO:0005125">
    <property type="term" value="F:cytokine activity"/>
    <property type="evidence" value="ECO:0007669"/>
    <property type="project" value="UniProtKB-UniRule"/>
</dbReference>
<organism evidence="8">
    <name type="scientific">Tetraodon nigroviridis</name>
    <name type="common">Spotted green pufferfish</name>
    <name type="synonym">Chelonodon nigroviridis</name>
    <dbReference type="NCBI Taxonomy" id="99883"/>
    <lineage>
        <taxon>Eukaryota</taxon>
        <taxon>Metazoa</taxon>
        <taxon>Chordata</taxon>
        <taxon>Craniata</taxon>
        <taxon>Vertebrata</taxon>
        <taxon>Euteleostomi</taxon>
        <taxon>Actinopterygii</taxon>
        <taxon>Neopterygii</taxon>
        <taxon>Teleostei</taxon>
        <taxon>Neoteleostei</taxon>
        <taxon>Acanthomorphata</taxon>
        <taxon>Eupercaria</taxon>
        <taxon>Tetraodontiformes</taxon>
        <taxon>Tetradontoidea</taxon>
        <taxon>Tetraodontidae</taxon>
        <taxon>Tetraodon</taxon>
    </lineage>
</organism>
<dbReference type="InterPro" id="IPR020442">
    <property type="entry name" value="IL-20"/>
</dbReference>
<keyword evidence="10" id="KW-1185">Reference proteome</keyword>
<keyword evidence="3 7" id="KW-0202">Cytokine</keyword>
<evidence type="ECO:0000256" key="1">
    <source>
        <dbReference type="ARBA" id="ARBA00004613"/>
    </source>
</evidence>
<evidence type="ECO:0000256" key="4">
    <source>
        <dbReference type="ARBA" id="ARBA00022525"/>
    </source>
</evidence>
<evidence type="ECO:0000313" key="10">
    <source>
        <dbReference type="Proteomes" id="UP000007303"/>
    </source>
</evidence>
<feature type="disulfide bond" evidence="6">
    <location>
        <begin position="78"/>
        <end position="129"/>
    </location>
</feature>
<dbReference type="PRINTS" id="PR01935">
    <property type="entry name" value="INTRLEUKIN20"/>
</dbReference>
<evidence type="ECO:0000256" key="7">
    <source>
        <dbReference type="RuleBase" id="RU368043"/>
    </source>
</evidence>
<dbReference type="InterPro" id="IPR009079">
    <property type="entry name" value="4_helix_cytokine-like_core"/>
</dbReference>
<dbReference type="GO" id="GO:0005615">
    <property type="term" value="C:extracellular space"/>
    <property type="evidence" value="ECO:0007669"/>
    <property type="project" value="UniProtKB-UniRule"/>
</dbReference>
<dbReference type="InterPro" id="IPR020443">
    <property type="entry name" value="IL-10/19/20/24/26"/>
</dbReference>
<evidence type="ECO:0000313" key="8">
    <source>
        <dbReference type="EMBL" id="AAP57414.1"/>
    </source>
</evidence>
<proteinExistence type="evidence at transcript level"/>
<comment type="subcellular location">
    <subcellularLocation>
        <location evidence="1 7">Secreted</location>
    </subcellularLocation>
</comment>
<evidence type="ECO:0000256" key="5">
    <source>
        <dbReference type="ARBA" id="ARBA00022729"/>
    </source>
</evidence>
<name>Q7SX60_TETNG</name>
<dbReference type="OMA" id="RLCHARM"/>
<evidence type="ECO:0000256" key="2">
    <source>
        <dbReference type="ARBA" id="ARBA00008813"/>
    </source>
</evidence>
<sequence>MKTLPSICLLFLALCCLTEEAQSQTLLVDSCSISADLQEMHQHHSNIRLNAITEDEEIGVKLLSKRLMEDVQDGQRCCFLRLVLQFYIDKVFPSYLSSHPQNQSSSSSLANTFIIIVRKQMIQKCHCLCEQETQKKVDSLLDAFNKLEASKAVLKAVGELDTVLQWLQLFDQSLS</sequence>
<dbReference type="PANTHER" id="PTHR48482">
    <property type="entry name" value="INTERLEUKIN-19-RELATED"/>
    <property type="match status" value="1"/>
</dbReference>
<feature type="disulfide bond" evidence="6">
    <location>
        <begin position="31"/>
        <end position="125"/>
    </location>
</feature>
<feature type="signal peptide" evidence="7">
    <location>
        <begin position="1"/>
        <end position="23"/>
    </location>
</feature>
<dbReference type="Gene3D" id="1.20.1250.10">
    <property type="match status" value="1"/>
</dbReference>
<gene>
    <name evidence="8" type="primary">IL20</name>
</gene>
<reference evidence="8" key="1">
    <citation type="journal article" date="2003" name="BMC Genomics">
        <title>Comparative genomic analysis reveals independent expansion of a lineage-specific gene family in vertebrates: the class II cytokine receptors and their ligands in mammals and fish.</title>
        <authorList>
            <person name="Lutfalla G."/>
            <person name="Roest Crollius H."/>
            <person name="Stange-Thomann N."/>
            <person name="Jaillon O."/>
            <person name="Mogensen K."/>
            <person name="Monneron D."/>
        </authorList>
    </citation>
    <scope>NUCLEOTIDE SEQUENCE</scope>
</reference>